<evidence type="ECO:0000313" key="5">
    <source>
        <dbReference type="Proteomes" id="UP000246145"/>
    </source>
</evidence>
<dbReference type="NCBIfam" id="TIGR00252">
    <property type="entry name" value="YraN family protein"/>
    <property type="match status" value="1"/>
</dbReference>
<dbReference type="NCBIfam" id="NF009150">
    <property type="entry name" value="PRK12497.1-3"/>
    <property type="match status" value="1"/>
</dbReference>
<keyword evidence="4" id="KW-0255">Endonuclease</keyword>
<keyword evidence="4" id="KW-0378">Hydrolase</keyword>
<organism evidence="4 5">
    <name type="scientific">Pusillimonas noertemannii</name>
    <dbReference type="NCBI Taxonomy" id="305977"/>
    <lineage>
        <taxon>Bacteria</taxon>
        <taxon>Pseudomonadati</taxon>
        <taxon>Pseudomonadota</taxon>
        <taxon>Betaproteobacteria</taxon>
        <taxon>Burkholderiales</taxon>
        <taxon>Alcaligenaceae</taxon>
        <taxon>Pusillimonas</taxon>
    </lineage>
</organism>
<name>A0A2U1CNF0_9BURK</name>
<proteinExistence type="inferred from homology"/>
<keyword evidence="5" id="KW-1185">Reference proteome</keyword>
<comment type="similarity">
    <text evidence="1 2">Belongs to the UPF0102 family.</text>
</comment>
<protein>
    <recommendedName>
        <fullName evidence="2">UPF0102 protein C7440_1958</fullName>
    </recommendedName>
</protein>
<evidence type="ECO:0000256" key="2">
    <source>
        <dbReference type="HAMAP-Rule" id="MF_00048"/>
    </source>
</evidence>
<dbReference type="PANTHER" id="PTHR34039:SF1">
    <property type="entry name" value="UPF0102 PROTEIN YRAN"/>
    <property type="match status" value="1"/>
</dbReference>
<dbReference type="EMBL" id="QEKO01000002">
    <property type="protein sequence ID" value="PVY62464.1"/>
    <property type="molecule type" value="Genomic_DNA"/>
</dbReference>
<dbReference type="Gene3D" id="3.40.1350.10">
    <property type="match status" value="1"/>
</dbReference>
<dbReference type="InterPro" id="IPR011335">
    <property type="entry name" value="Restrct_endonuc-II-like"/>
</dbReference>
<evidence type="ECO:0000256" key="3">
    <source>
        <dbReference type="SAM" id="MobiDB-lite"/>
    </source>
</evidence>
<dbReference type="InterPro" id="IPR003509">
    <property type="entry name" value="UPF0102_YraN-like"/>
</dbReference>
<dbReference type="CDD" id="cd20736">
    <property type="entry name" value="PoNe_Nuclease"/>
    <property type="match status" value="1"/>
</dbReference>
<dbReference type="Pfam" id="PF02021">
    <property type="entry name" value="UPF0102"/>
    <property type="match status" value="1"/>
</dbReference>
<dbReference type="InterPro" id="IPR011856">
    <property type="entry name" value="tRNA_endonuc-like_dom_sf"/>
</dbReference>
<dbReference type="Proteomes" id="UP000246145">
    <property type="component" value="Unassembled WGS sequence"/>
</dbReference>
<dbReference type="HAMAP" id="MF_00048">
    <property type="entry name" value="UPF0102"/>
    <property type="match status" value="1"/>
</dbReference>
<sequence length="165" mass="18149">MLDDTSDPYALARAAQRRAIRRRRRATRSACGATAAGTPELPHLSPTQRLGRRAEERAWRHLEAAGARVLEHNLRCRAGEIDLVCLQGGVLVFVEVRHRHSGRFGGAAASVDQAKQQRLARAAAWFLPKLARRHFAGRVPACRFDVVAIDGSELTWLQGVVMAPG</sequence>
<dbReference type="PANTHER" id="PTHR34039">
    <property type="entry name" value="UPF0102 PROTEIN YRAN"/>
    <property type="match status" value="1"/>
</dbReference>
<dbReference type="STRING" id="1231391.GCA_000308195_02545"/>
<evidence type="ECO:0000256" key="1">
    <source>
        <dbReference type="ARBA" id="ARBA00006738"/>
    </source>
</evidence>
<reference evidence="4 5" key="1">
    <citation type="submission" date="2018-04" db="EMBL/GenBank/DDBJ databases">
        <title>Genomic Encyclopedia of Type Strains, Phase IV (KMG-IV): sequencing the most valuable type-strain genomes for metagenomic binning, comparative biology and taxonomic classification.</title>
        <authorList>
            <person name="Goeker M."/>
        </authorList>
    </citation>
    <scope>NUCLEOTIDE SEQUENCE [LARGE SCALE GENOMIC DNA]</scope>
    <source>
        <strain evidence="4 5">DSM 10065</strain>
    </source>
</reference>
<dbReference type="AlphaFoldDB" id="A0A2U1CNF0"/>
<feature type="region of interest" description="Disordered" evidence="3">
    <location>
        <begin position="23"/>
        <end position="49"/>
    </location>
</feature>
<gene>
    <name evidence="4" type="ORF">C7440_1958</name>
</gene>
<evidence type="ECO:0000313" key="4">
    <source>
        <dbReference type="EMBL" id="PVY62464.1"/>
    </source>
</evidence>
<keyword evidence="4" id="KW-0540">Nuclease</keyword>
<comment type="caution">
    <text evidence="4">The sequence shown here is derived from an EMBL/GenBank/DDBJ whole genome shotgun (WGS) entry which is preliminary data.</text>
</comment>
<dbReference type="OrthoDB" id="9794876at2"/>
<dbReference type="GO" id="GO:0004519">
    <property type="term" value="F:endonuclease activity"/>
    <property type="evidence" value="ECO:0007669"/>
    <property type="project" value="UniProtKB-KW"/>
</dbReference>
<accession>A0A2U1CNF0</accession>
<dbReference type="GO" id="GO:0003676">
    <property type="term" value="F:nucleic acid binding"/>
    <property type="evidence" value="ECO:0007669"/>
    <property type="project" value="InterPro"/>
</dbReference>
<dbReference type="RefSeq" id="WP_116518374.1">
    <property type="nucleotide sequence ID" value="NZ_JACCEX010000002.1"/>
</dbReference>
<dbReference type="SUPFAM" id="SSF52980">
    <property type="entry name" value="Restriction endonuclease-like"/>
    <property type="match status" value="1"/>
</dbReference>